<dbReference type="GO" id="GO:0005802">
    <property type="term" value="C:trans-Golgi network"/>
    <property type="evidence" value="ECO:0007669"/>
    <property type="project" value="TreeGrafter"/>
</dbReference>
<dbReference type="GO" id="GO:0099041">
    <property type="term" value="P:vesicle tethering to Golgi"/>
    <property type="evidence" value="ECO:0007669"/>
    <property type="project" value="TreeGrafter"/>
</dbReference>
<accession>A0A4D9DAX1</accession>
<feature type="region of interest" description="Disordered" evidence="1">
    <location>
        <begin position="1"/>
        <end position="40"/>
    </location>
</feature>
<dbReference type="OrthoDB" id="73307at2759"/>
<name>A0A4D9DAX1_9STRA</name>
<sequence>MAVREESGGGGLNGVLGEIDATLGGDADASNLVPTTSMGEASLTDLLQDVLTEDQREGEERRVTDRGSRSAADENLSARAETISLDDLLKETGLDDRAEDFEDVFGSACVKAGGCSAGGGTRSSVEVGETAASSRMGVRKEDSAARTWRDLDAAERQDFLKWLEEDDCMQGLEAPFQVPTRTPPLDSLKDESVANASAALPSPLPVSSSGESKAGSVGISCSFEQTAVDVSLACPASASSAVTLPGTPEDTLTMIRAMVGIEHKEEGSLDGGYGGNEGGDVAEASAAQTTGRGRRPARHDVPHGPPLDGPTRLNLEHLQLLCAHYPCGLPRDVKASVWSLLLPCDASLVRRYSAWCVQLPNGGGEEGPEEEGKPTDEEEDGEGRGAQPRSNLPLLAWIRREAQAVGQALCGKEGGAKGRSVAVGEEIVRGLGFYCENFRVDFQPEMAAAYGALLVVLGWEGGDEGGLPSKAEVMGRFHAFCTWLLPHLTLPSWSRDGHLQRVHAAFRLLLNYHAPLLVQHLDRGRAGWEAPPARRGGEGSSSQSWGTQEQARQEAEVEGMVGALEGRWAKSRDAGRCGRQSWVFPGSGRGTSIVEVERMKVASREKKDAANDGGSNHPVASLQEGPSPSTKAGREGHGSSGDSGGIVPSSWLMGHCLGSPLLAPPCQPSLTSPASSAAPPHAEETGKSWDDEDALLALVEACLLRGDRFYGLFLTTALFLRHKTEILCLQGSALRLYLGELVAGGKGIAQCYQPSLPGTPSTMTSTSASSTAVARWMEEAARVDRSTPISFRVNLTASELLSREEAASLLGSPGSVPEYFPRAEAADTTATTATAITAGADATSPLGPEGTMIGLQKGIGAEHPPSTCTQEQLAYDVHLSSLTLPLQRFIDALSPRGTDAACPSPSTPSSVGSMCPLPSRRSDQGQNVDTVTLGSFRWALGGPAREERQLRQARDDADLMALLTTQLCLTVTPEEAVHALCLPSQSRPNACVRRDAHSEAASSGITACSTDRGAHSIPSHDGSEDPAVFPVDRLSSLRYLALDCRPKEHVAMGRFPTAYHVDPGRLDDPEEITRLLATLEPFKGSRHLLLMGTGASGGGLAPAVPKEGGGKGATPAQRFKEHMALAERQDMGHLHTAALFLLKQGFPYVSLLQGGFAAIHAFLLMKTRESSRASSAGSARSPLTLAALIDHVPSQCRMCKHEALLRFHKASGSSSLPLSPSPPAKASPGSSSSTGPRFSRPLSFGGHAGPAFGKGTSGETPSLAALSQLGQSSLDVLRSRATGLFGKLQAQGQAHGGEEGKEGGGLPQQLETVHDMGNFLKGTMLSLGKRAEQAVQEARSKAQGAGTGASGGGGGGEGGGGGQPAARTFSRFSSANGSTNEWAGHHQVASPSDSAQESVQTGAPRSQQGGEGGTFLSAYENKHSAVFVIEDDEGEDMDEVSPKQKDCPLSGGKRALESGLLFPAQACASMSSTLAQKTQTNDLDRELALKQHALNGLQKGEEVSISPEALPGAQLFSVYKLKKGARSPSSSSPTSATELARYIVLTPERIIVLEEAGRKARKAGQGRVKSNHHLTELARMTFMKREPDIVTLYFRNPESQAGTEDTEAGPQKKENLKGRAYRIGQKEDFIAALQLRLQRFK</sequence>
<dbReference type="EMBL" id="SDOX01000001">
    <property type="protein sequence ID" value="TFJ88466.1"/>
    <property type="molecule type" value="Genomic_DNA"/>
</dbReference>
<dbReference type="InterPro" id="IPR001763">
    <property type="entry name" value="Rhodanese-like_dom"/>
</dbReference>
<organism evidence="3 4">
    <name type="scientific">Nannochloropsis salina CCMP1776</name>
    <dbReference type="NCBI Taxonomy" id="1027361"/>
    <lineage>
        <taxon>Eukaryota</taxon>
        <taxon>Sar</taxon>
        <taxon>Stramenopiles</taxon>
        <taxon>Ochrophyta</taxon>
        <taxon>Eustigmatophyceae</taxon>
        <taxon>Eustigmatales</taxon>
        <taxon>Monodopsidaceae</taxon>
        <taxon>Microchloropsis</taxon>
        <taxon>Microchloropsis salina</taxon>
    </lineage>
</organism>
<dbReference type="InterPro" id="IPR036873">
    <property type="entry name" value="Rhodanese-like_dom_sf"/>
</dbReference>
<dbReference type="PANTHER" id="PTHR13297:SF5">
    <property type="entry name" value="TBC1 DOMAIN FAMILY MEMBER 23"/>
    <property type="match status" value="1"/>
</dbReference>
<dbReference type="GO" id="GO:0005829">
    <property type="term" value="C:cytosol"/>
    <property type="evidence" value="ECO:0007669"/>
    <property type="project" value="GOC"/>
</dbReference>
<keyword evidence="4" id="KW-1185">Reference proteome</keyword>
<feature type="region of interest" description="Disordered" evidence="1">
    <location>
        <begin position="528"/>
        <end position="556"/>
    </location>
</feature>
<feature type="region of interest" description="Disordered" evidence="1">
    <location>
        <begin position="668"/>
        <end position="687"/>
    </location>
</feature>
<dbReference type="PANTHER" id="PTHR13297">
    <property type="entry name" value="TBC1 DOMAIN FAMILY MEMBER 23-RELATED"/>
    <property type="match status" value="1"/>
</dbReference>
<dbReference type="Proteomes" id="UP000355283">
    <property type="component" value="Unassembled WGS sequence"/>
</dbReference>
<feature type="region of interest" description="Disordered" evidence="1">
    <location>
        <begin position="270"/>
        <end position="310"/>
    </location>
</feature>
<dbReference type="SUPFAM" id="SSF52821">
    <property type="entry name" value="Rhodanese/Cell cycle control phosphatase"/>
    <property type="match status" value="1"/>
</dbReference>
<evidence type="ECO:0000313" key="3">
    <source>
        <dbReference type="EMBL" id="TFJ88466.1"/>
    </source>
</evidence>
<evidence type="ECO:0000259" key="2">
    <source>
        <dbReference type="PROSITE" id="PS50206"/>
    </source>
</evidence>
<protein>
    <recommendedName>
        <fullName evidence="2">Rhodanese domain-containing protein</fullName>
    </recommendedName>
</protein>
<feature type="region of interest" description="Disordered" evidence="1">
    <location>
        <begin position="899"/>
        <end position="927"/>
    </location>
</feature>
<dbReference type="GO" id="GO:0042147">
    <property type="term" value="P:retrograde transport, endosome to Golgi"/>
    <property type="evidence" value="ECO:0007669"/>
    <property type="project" value="InterPro"/>
</dbReference>
<evidence type="ECO:0000313" key="4">
    <source>
        <dbReference type="Proteomes" id="UP000355283"/>
    </source>
</evidence>
<feature type="region of interest" description="Disordered" evidence="1">
    <location>
        <begin position="1211"/>
        <end position="1259"/>
    </location>
</feature>
<feature type="compositionally biased region" description="Polar residues" evidence="1">
    <location>
        <begin position="1370"/>
        <end position="1381"/>
    </location>
</feature>
<feature type="domain" description="Rhodanese" evidence="2">
    <location>
        <begin position="1042"/>
        <end position="1168"/>
    </location>
</feature>
<dbReference type="PROSITE" id="PS50206">
    <property type="entry name" value="RHODANESE_3"/>
    <property type="match status" value="1"/>
</dbReference>
<feature type="region of interest" description="Disordered" evidence="1">
    <location>
        <begin position="360"/>
        <end position="389"/>
    </location>
</feature>
<reference evidence="3 4" key="1">
    <citation type="submission" date="2019-01" db="EMBL/GenBank/DDBJ databases">
        <title>Nuclear Genome Assembly of the Microalgal Biofuel strain Nannochloropsis salina CCMP1776.</title>
        <authorList>
            <person name="Hovde B."/>
        </authorList>
    </citation>
    <scope>NUCLEOTIDE SEQUENCE [LARGE SCALE GENOMIC DNA]</scope>
    <source>
        <strain evidence="3 4">CCMP1776</strain>
    </source>
</reference>
<feature type="region of interest" description="Disordered" evidence="1">
    <location>
        <begin position="1330"/>
        <end position="1415"/>
    </location>
</feature>
<feature type="compositionally biased region" description="Low complexity" evidence="1">
    <location>
        <begin position="668"/>
        <end position="680"/>
    </location>
</feature>
<feature type="region of interest" description="Disordered" evidence="1">
    <location>
        <begin position="602"/>
        <end position="644"/>
    </location>
</feature>
<comment type="caution">
    <text evidence="3">The sequence shown here is derived from an EMBL/GenBank/DDBJ whole genome shotgun (WGS) entry which is preliminary data.</text>
</comment>
<feature type="region of interest" description="Disordered" evidence="1">
    <location>
        <begin position="52"/>
        <end position="77"/>
    </location>
</feature>
<gene>
    <name evidence="3" type="ORF">NSK_000040</name>
</gene>
<dbReference type="InterPro" id="IPR039755">
    <property type="entry name" value="TBC1D23"/>
</dbReference>
<proteinExistence type="predicted"/>
<feature type="compositionally biased region" description="Gly residues" evidence="1">
    <location>
        <begin position="1345"/>
        <end position="1363"/>
    </location>
</feature>
<feature type="compositionally biased region" description="Polar residues" evidence="1">
    <location>
        <begin position="1389"/>
        <end position="1408"/>
    </location>
</feature>
<feature type="compositionally biased region" description="Basic and acidic residues" evidence="1">
    <location>
        <begin position="53"/>
        <end position="72"/>
    </location>
</feature>
<evidence type="ECO:0000256" key="1">
    <source>
        <dbReference type="SAM" id="MobiDB-lite"/>
    </source>
</evidence>
<feature type="compositionally biased region" description="Polar residues" evidence="1">
    <location>
        <begin position="540"/>
        <end position="550"/>
    </location>
</feature>